<comment type="caution">
    <text evidence="4">The sequence shown here is derived from an EMBL/GenBank/DDBJ whole genome shotgun (WGS) entry which is preliminary data.</text>
</comment>
<feature type="signal peptide" evidence="2">
    <location>
        <begin position="1"/>
        <end position="19"/>
    </location>
</feature>
<dbReference type="EMBL" id="JBHRSJ010000030">
    <property type="protein sequence ID" value="MFC2973451.1"/>
    <property type="molecule type" value="Genomic_DNA"/>
</dbReference>
<dbReference type="SUPFAM" id="SSF159594">
    <property type="entry name" value="XCC0632-like"/>
    <property type="match status" value="1"/>
</dbReference>
<dbReference type="RefSeq" id="WP_377815188.1">
    <property type="nucleotide sequence ID" value="NZ_JBHRSJ010000030.1"/>
</dbReference>
<reference evidence="5" key="1">
    <citation type="journal article" date="2019" name="Int. J. Syst. Evol. Microbiol.">
        <title>The Global Catalogue of Microorganisms (GCM) 10K type strain sequencing project: providing services to taxonomists for standard genome sequencing and annotation.</title>
        <authorList>
            <consortium name="The Broad Institute Genomics Platform"/>
            <consortium name="The Broad Institute Genome Sequencing Center for Infectious Disease"/>
            <person name="Wu L."/>
            <person name="Ma J."/>
        </authorList>
    </citation>
    <scope>NUCLEOTIDE SEQUENCE [LARGE SCALE GENOMIC DNA]</scope>
    <source>
        <strain evidence="5">KCTC 62195</strain>
    </source>
</reference>
<dbReference type="PROSITE" id="PS51257">
    <property type="entry name" value="PROKAR_LIPOPROTEIN"/>
    <property type="match status" value="1"/>
</dbReference>
<evidence type="ECO:0000313" key="4">
    <source>
        <dbReference type="EMBL" id="MFC2973451.1"/>
    </source>
</evidence>
<sequence length="235" mass="25978">MRRLHFPSLVLLVAFSLLGGCSAFQSPKLYTLDSGNPEIPERNGVAVLLDPVELADYLKRDTALVQRNADGSLSTVRHAEWAGDLQGNIDQLLLRQLAWRLGSQRLALEPAQGFKPDVTVEVSVSRLDSGPEQPVVLEAQWRLLDRQGQLSDSRLVQLQEIHSGTIADQVRAQSAVLQRLADQMAQAIRPLAQRPASQASRKTAQRSRPKVVIPQPAEPAIPMATPTRNVEVYRF</sequence>
<gene>
    <name evidence="4" type="ORF">ACFOJE_14695</name>
</gene>
<evidence type="ECO:0000256" key="1">
    <source>
        <dbReference type="SAM" id="MobiDB-lite"/>
    </source>
</evidence>
<dbReference type="Proteomes" id="UP001595457">
    <property type="component" value="Unassembled WGS sequence"/>
</dbReference>
<evidence type="ECO:0000313" key="5">
    <source>
        <dbReference type="Proteomes" id="UP001595457"/>
    </source>
</evidence>
<feature type="domain" description="ABC-type transport auxiliary lipoprotein component" evidence="3">
    <location>
        <begin position="38"/>
        <end position="185"/>
    </location>
</feature>
<dbReference type="InterPro" id="IPR005586">
    <property type="entry name" value="ABC_trans_aux"/>
</dbReference>
<proteinExistence type="predicted"/>
<accession>A0ABV7AXN2</accession>
<organism evidence="4 5">
    <name type="scientific">Azotobacter bryophylli</name>
    <dbReference type="NCBI Taxonomy" id="1986537"/>
    <lineage>
        <taxon>Bacteria</taxon>
        <taxon>Pseudomonadati</taxon>
        <taxon>Pseudomonadota</taxon>
        <taxon>Gammaproteobacteria</taxon>
        <taxon>Pseudomonadales</taxon>
        <taxon>Pseudomonadaceae</taxon>
        <taxon>Azotobacter</taxon>
    </lineage>
</organism>
<dbReference type="Gene3D" id="3.40.50.10610">
    <property type="entry name" value="ABC-type transport auxiliary lipoprotein component"/>
    <property type="match status" value="1"/>
</dbReference>
<evidence type="ECO:0000256" key="2">
    <source>
        <dbReference type="SAM" id="SignalP"/>
    </source>
</evidence>
<protein>
    <submittedName>
        <fullName evidence="4">Membrane integrity-associated transporter subunit PqiC</fullName>
    </submittedName>
</protein>
<keyword evidence="5" id="KW-1185">Reference proteome</keyword>
<keyword evidence="2" id="KW-0732">Signal</keyword>
<dbReference type="Pfam" id="PF03886">
    <property type="entry name" value="ABC_trans_aux"/>
    <property type="match status" value="1"/>
</dbReference>
<feature type="chain" id="PRO_5045416130" evidence="2">
    <location>
        <begin position="20"/>
        <end position="235"/>
    </location>
</feature>
<name>A0ABV7AXN2_9GAMM</name>
<feature type="region of interest" description="Disordered" evidence="1">
    <location>
        <begin position="191"/>
        <end position="211"/>
    </location>
</feature>
<evidence type="ECO:0000259" key="3">
    <source>
        <dbReference type="Pfam" id="PF03886"/>
    </source>
</evidence>